<feature type="compositionally biased region" description="Gly residues" evidence="2">
    <location>
        <begin position="469"/>
        <end position="497"/>
    </location>
</feature>
<feature type="region of interest" description="Disordered" evidence="2">
    <location>
        <begin position="321"/>
        <end position="382"/>
    </location>
</feature>
<dbReference type="STRING" id="106004.A0A1Y2G1H9"/>
<evidence type="ECO:0000313" key="3">
    <source>
        <dbReference type="EMBL" id="ORY88769.1"/>
    </source>
</evidence>
<feature type="compositionally biased region" description="Low complexity" evidence="2">
    <location>
        <begin position="520"/>
        <end position="531"/>
    </location>
</feature>
<protein>
    <submittedName>
        <fullName evidence="3">Scramblase-domain-containing protein</fullName>
    </submittedName>
</protein>
<dbReference type="GO" id="GO:0005886">
    <property type="term" value="C:plasma membrane"/>
    <property type="evidence" value="ECO:0007669"/>
    <property type="project" value="TreeGrafter"/>
</dbReference>
<feature type="region of interest" description="Disordered" evidence="2">
    <location>
        <begin position="25"/>
        <end position="65"/>
    </location>
</feature>
<dbReference type="Proteomes" id="UP000193467">
    <property type="component" value="Unassembled WGS sequence"/>
</dbReference>
<dbReference type="Pfam" id="PF03803">
    <property type="entry name" value="Scramblase"/>
    <property type="match status" value="1"/>
</dbReference>
<proteinExistence type="inferred from homology"/>
<dbReference type="GO" id="GO:0017128">
    <property type="term" value="F:phospholipid scramblase activity"/>
    <property type="evidence" value="ECO:0007669"/>
    <property type="project" value="InterPro"/>
</dbReference>
<dbReference type="FunCoup" id="A0A1Y2G1H9">
    <property type="interactions" value="149"/>
</dbReference>
<accession>A0A1Y2G1H9</accession>
<dbReference type="PANTHER" id="PTHR23248:SF9">
    <property type="entry name" value="PHOSPHOLIPID SCRAMBLASE"/>
    <property type="match status" value="1"/>
</dbReference>
<gene>
    <name evidence="3" type="ORF">BCR35DRAFT_301096</name>
</gene>
<dbReference type="AlphaFoldDB" id="A0A1Y2G1H9"/>
<evidence type="ECO:0000256" key="1">
    <source>
        <dbReference type="ARBA" id="ARBA00005350"/>
    </source>
</evidence>
<feature type="compositionally biased region" description="Low complexity" evidence="2">
    <location>
        <begin position="498"/>
        <end position="507"/>
    </location>
</feature>
<evidence type="ECO:0000256" key="2">
    <source>
        <dbReference type="SAM" id="MobiDB-lite"/>
    </source>
</evidence>
<reference evidence="3 4" key="1">
    <citation type="submission" date="2016-07" db="EMBL/GenBank/DDBJ databases">
        <title>Pervasive Adenine N6-methylation of Active Genes in Fungi.</title>
        <authorList>
            <consortium name="DOE Joint Genome Institute"/>
            <person name="Mondo S.J."/>
            <person name="Dannebaum R.O."/>
            <person name="Kuo R.C."/>
            <person name="Labutti K."/>
            <person name="Haridas S."/>
            <person name="Kuo A."/>
            <person name="Salamov A."/>
            <person name="Ahrendt S.R."/>
            <person name="Lipzen A."/>
            <person name="Sullivan W."/>
            <person name="Andreopoulos W.B."/>
            <person name="Clum A."/>
            <person name="Lindquist E."/>
            <person name="Daum C."/>
            <person name="Ramamoorthy G.K."/>
            <person name="Gryganskyi A."/>
            <person name="Culley D."/>
            <person name="Magnuson J.K."/>
            <person name="James T.Y."/>
            <person name="O'Malley M.A."/>
            <person name="Stajich J.E."/>
            <person name="Spatafora J.W."/>
            <person name="Visel A."/>
            <person name="Grigoriev I.V."/>
        </authorList>
    </citation>
    <scope>NUCLEOTIDE SEQUENCE [LARGE SCALE GENOMIC DNA]</scope>
    <source>
        <strain evidence="3 4">62-1032</strain>
    </source>
</reference>
<feature type="compositionally biased region" description="Basic residues" evidence="2">
    <location>
        <begin position="29"/>
        <end position="41"/>
    </location>
</feature>
<dbReference type="PANTHER" id="PTHR23248">
    <property type="entry name" value="PHOSPHOLIPID SCRAMBLASE-RELATED"/>
    <property type="match status" value="1"/>
</dbReference>
<dbReference type="OrthoDB" id="191150at2759"/>
<sequence>MIVRHAAAATRCIVLQRPLTTSALQLASRHTRSRPPVRVTRRPPASTSPTELSAPPTAPEQPTREHLRTPALPLVSRLPVHVPHDSAGVLDSSQGPWVESLRTLLSVPALVVARQIEMMNILVGYEQANRYQLLSPEGEVLGYLLEEELGIGSAIKRQVLRTHRPFKATVLDKEGRVLLIIRRPFAWINSRIYVCTPLDSGSPTTSSSSTSTSVVPAEPLPPAQVQEDKVIGETQQIWHLYKRQYEHFVSREGEMVQFGKTDAGFLSWDFVVEDEHGKPVGSINRNFAGFARELFTDTGQYVVRFEGVADELAAGALPAPEAGAEGALPSPSSSSPSSPSSTTSTSPTSSPSSAASSPPTTTSSPPATSSSPPTTDLTIPTSLPSLGLDARAVLLATAITADIDYFSRHSGHGGGMGMGGMWMPIPMGGGAAPAEAGEAGAVGGGEVAGEAGAAGREVGPTGETEGGQVQDGGWSGNDGGGGGFGSWGGWGGSGSGEGSASATPASGQNQWGDEVMQDPWGSQEQGAQEEGGTWGWGDLFPDE</sequence>
<dbReference type="InterPro" id="IPR005552">
    <property type="entry name" value="Scramblase"/>
</dbReference>
<organism evidence="3 4">
    <name type="scientific">Leucosporidium creatinivorum</name>
    <dbReference type="NCBI Taxonomy" id="106004"/>
    <lineage>
        <taxon>Eukaryota</taxon>
        <taxon>Fungi</taxon>
        <taxon>Dikarya</taxon>
        <taxon>Basidiomycota</taxon>
        <taxon>Pucciniomycotina</taxon>
        <taxon>Microbotryomycetes</taxon>
        <taxon>Leucosporidiales</taxon>
        <taxon>Leucosporidium</taxon>
    </lineage>
</organism>
<keyword evidence="4" id="KW-1185">Reference proteome</keyword>
<feature type="region of interest" description="Disordered" evidence="2">
    <location>
        <begin position="452"/>
        <end position="543"/>
    </location>
</feature>
<dbReference type="EMBL" id="MCGR01000008">
    <property type="protein sequence ID" value="ORY88769.1"/>
    <property type="molecule type" value="Genomic_DNA"/>
</dbReference>
<comment type="similarity">
    <text evidence="1">Belongs to the phospholipid scramblase family.</text>
</comment>
<comment type="caution">
    <text evidence="3">The sequence shown here is derived from an EMBL/GenBank/DDBJ whole genome shotgun (WGS) entry which is preliminary data.</text>
</comment>
<name>A0A1Y2G1H9_9BASI</name>
<evidence type="ECO:0000313" key="4">
    <source>
        <dbReference type="Proteomes" id="UP000193467"/>
    </source>
</evidence>
<dbReference type="InParanoid" id="A0A1Y2G1H9"/>